<reference evidence="4 5" key="3">
    <citation type="submission" date="2015-03" db="EMBL/GenBank/DDBJ databases">
        <authorList>
            <consortium name="Pathogen Informatics"/>
            <person name="Murphy D."/>
        </authorList>
    </citation>
    <scope>NUCLEOTIDE SEQUENCE [LARGE SCALE GENOMIC DNA]</scope>
    <source>
        <strain evidence="4">Type strain: CIP110230</strain>
        <strain evidence="5">type strain: CIP110230</strain>
    </source>
</reference>
<sequence length="290" mass="32119">MSHFLKGLSADKFNQKYPVGSCFHYFSIKGIPDSVEVVTRTEAWALGHGDVVVSVNGRAGGLHIEHMKPIAIADIPQQKNEELSKPVAWTDIQELADMKSGTYGNIFNSNYINTSDGQWMPLYSQEYVSTLITQLEAANEALKGDQVPVAVLYRTGEVFSRAECADDRTFAVCCKVETPLFTASQKPVVRQHHADWSDATFGNVGPVGPLKHLSKEALEAAASPGDLSEWADMQFLFWDAQRRAGITDAQIEQAMIDKLEINKSRVWPEPKDGEPREHIKAGFPVEGEIK</sequence>
<evidence type="ECO:0000313" key="5">
    <source>
        <dbReference type="Proteomes" id="UP000044625"/>
    </source>
</evidence>
<name>A0A0T9NUG7_9GAMM</name>
<dbReference type="STRING" id="1288385.ERS137968_02376"/>
<reference evidence="6" key="2">
    <citation type="submission" date="2015-03" db="EMBL/GenBank/DDBJ databases">
        <authorList>
            <consortium name="Pathogen Informatics"/>
        </authorList>
    </citation>
    <scope>NUCLEOTIDE SEQUENCE [LARGE SCALE GENOMIC DNA]</scope>
    <source>
        <strain evidence="6">A125KOH2</strain>
    </source>
</reference>
<feature type="compositionally biased region" description="Basic and acidic residues" evidence="1">
    <location>
        <begin position="266"/>
        <end position="280"/>
    </location>
</feature>
<evidence type="ECO:0000256" key="1">
    <source>
        <dbReference type="SAM" id="MobiDB-lite"/>
    </source>
</evidence>
<evidence type="ECO:0000313" key="6">
    <source>
        <dbReference type="Proteomes" id="UP000045840"/>
    </source>
</evidence>
<dbReference type="Proteomes" id="UP000044625">
    <property type="component" value="Unassembled WGS sequence"/>
</dbReference>
<reference evidence="3" key="1">
    <citation type="submission" date="2015-03" db="EMBL/GenBank/DDBJ databases">
        <authorList>
            <person name="Murphy D."/>
        </authorList>
    </citation>
    <scope>NUCLEOTIDE SEQUENCE [LARGE SCALE GENOMIC DNA]</scope>
    <source>
        <strain evidence="3">A125KOH2</strain>
    </source>
</reference>
<evidence type="ECO:0000313" key="4">
    <source>
        <dbReference type="EMBL" id="CRY67304.1"/>
    </source>
</evidence>
<accession>A0A0T9NUG7</accession>
<dbReference type="Pfam" id="PF04447">
    <property type="entry name" value="dATP-dGTP_PPHyd"/>
    <property type="match status" value="1"/>
</dbReference>
<feature type="domain" description="dATP/dGTP diphosphohydrolase MazZ" evidence="2">
    <location>
        <begin position="190"/>
        <end position="281"/>
    </location>
</feature>
<proteinExistence type="predicted"/>
<feature type="region of interest" description="Disordered" evidence="1">
    <location>
        <begin position="266"/>
        <end position="290"/>
    </location>
</feature>
<evidence type="ECO:0000259" key="2">
    <source>
        <dbReference type="Pfam" id="PF04447"/>
    </source>
</evidence>
<dbReference type="InterPro" id="IPR007538">
    <property type="entry name" value="dATP/dGTP_dipphydrolase_MazZ"/>
</dbReference>
<dbReference type="EMBL" id="CWJL01000010">
    <property type="protein sequence ID" value="CRY67304.1"/>
    <property type="molecule type" value="Genomic_DNA"/>
</dbReference>
<protein>
    <submittedName>
        <fullName evidence="3">Protein of uncharacterized function (DUF550)</fullName>
    </submittedName>
</protein>
<gene>
    <name evidence="3" type="ORF">ERS008529_00857</name>
    <name evidence="4" type="ORF">ERS137968_02376</name>
</gene>
<dbReference type="EMBL" id="CQAZ01000005">
    <property type="protein sequence ID" value="CNH28598.1"/>
    <property type="molecule type" value="Genomic_DNA"/>
</dbReference>
<dbReference type="Proteomes" id="UP000045840">
    <property type="component" value="Unassembled WGS sequence"/>
</dbReference>
<keyword evidence="5" id="KW-1185">Reference proteome</keyword>
<organism evidence="3 6">
    <name type="scientific">Yersinia pekkanenii</name>
    <dbReference type="NCBI Taxonomy" id="1288385"/>
    <lineage>
        <taxon>Bacteria</taxon>
        <taxon>Pseudomonadati</taxon>
        <taxon>Pseudomonadota</taxon>
        <taxon>Gammaproteobacteria</taxon>
        <taxon>Enterobacterales</taxon>
        <taxon>Yersiniaceae</taxon>
        <taxon>Yersinia</taxon>
    </lineage>
</organism>
<dbReference type="AlphaFoldDB" id="A0A0T9NUG7"/>
<evidence type="ECO:0000313" key="3">
    <source>
        <dbReference type="EMBL" id="CNH28598.1"/>
    </source>
</evidence>